<dbReference type="GeneID" id="70293108"/>
<feature type="compositionally biased region" description="Polar residues" evidence="1">
    <location>
        <begin position="178"/>
        <end position="192"/>
    </location>
</feature>
<keyword evidence="4" id="KW-1185">Reference proteome</keyword>
<gene>
    <name evidence="3" type="ORF">F5Z01DRAFT_636346</name>
</gene>
<proteinExistence type="predicted"/>
<keyword evidence="2" id="KW-0812">Transmembrane</keyword>
<comment type="caution">
    <text evidence="3">The sequence shown here is derived from an EMBL/GenBank/DDBJ whole genome shotgun (WGS) entry which is preliminary data.</text>
</comment>
<evidence type="ECO:0000256" key="1">
    <source>
        <dbReference type="SAM" id="MobiDB-lite"/>
    </source>
</evidence>
<dbReference type="OrthoDB" id="10359605at2759"/>
<evidence type="ECO:0000256" key="2">
    <source>
        <dbReference type="SAM" id="Phobius"/>
    </source>
</evidence>
<evidence type="ECO:0000313" key="3">
    <source>
        <dbReference type="EMBL" id="KAG9254270.1"/>
    </source>
</evidence>
<accession>A0A9P7ZMF8</accession>
<keyword evidence="2" id="KW-1133">Transmembrane helix</keyword>
<dbReference type="EMBL" id="MU251254">
    <property type="protein sequence ID" value="KAG9254270.1"/>
    <property type="molecule type" value="Genomic_DNA"/>
</dbReference>
<reference evidence="3" key="1">
    <citation type="journal article" date="2021" name="IMA Fungus">
        <title>Genomic characterization of three marine fungi, including Emericellopsis atlantica sp. nov. with signatures of a generalist lifestyle and marine biomass degradation.</title>
        <authorList>
            <person name="Hagestad O.C."/>
            <person name="Hou L."/>
            <person name="Andersen J.H."/>
            <person name="Hansen E.H."/>
            <person name="Altermark B."/>
            <person name="Li C."/>
            <person name="Kuhnert E."/>
            <person name="Cox R.J."/>
            <person name="Crous P.W."/>
            <person name="Spatafora J.W."/>
            <person name="Lail K."/>
            <person name="Amirebrahimi M."/>
            <person name="Lipzen A."/>
            <person name="Pangilinan J."/>
            <person name="Andreopoulos W."/>
            <person name="Hayes R.D."/>
            <person name="Ng V."/>
            <person name="Grigoriev I.V."/>
            <person name="Jackson S.A."/>
            <person name="Sutton T.D.S."/>
            <person name="Dobson A.D.W."/>
            <person name="Rama T."/>
        </authorList>
    </citation>
    <scope>NUCLEOTIDE SEQUENCE</scope>
    <source>
        <strain evidence="3">TS7</strain>
    </source>
</reference>
<feature type="region of interest" description="Disordered" evidence="1">
    <location>
        <begin position="176"/>
        <end position="195"/>
    </location>
</feature>
<name>A0A9P7ZMF8_9HYPO</name>
<dbReference type="Proteomes" id="UP000887229">
    <property type="component" value="Unassembled WGS sequence"/>
</dbReference>
<dbReference type="AlphaFoldDB" id="A0A9P7ZMF8"/>
<sequence length="298" mass="33146">MADLAGTTPNPAIAITLLLTASCVATYHILIFYKLFSDVSDPQGATNPEDAIFDDPALARAFAETLHNELSTLATKHAKLQIQKNKTAVIANLYEARTGRLAAYLKRNKEKYKSLKKASASRPASTSPRTDESHYLLELMDYVVKIRENYDILLQAYTVIKQVARQIQEENATIREALSSSSTHDSTGTAPSSLEEVRNRITARLKIENEDYIAQLQTLMAEKEEWEEERTALREAMDSMLHDSTLSHVDDEADFHVDESWLSDGQSGSTSHDDSLSKELQDAIGNGWTSDDGLGDTY</sequence>
<feature type="transmembrane region" description="Helical" evidence="2">
    <location>
        <begin position="12"/>
        <end position="33"/>
    </location>
</feature>
<keyword evidence="2" id="KW-0472">Membrane</keyword>
<evidence type="ECO:0000313" key="4">
    <source>
        <dbReference type="Proteomes" id="UP000887229"/>
    </source>
</evidence>
<dbReference type="RefSeq" id="XP_046118194.1">
    <property type="nucleotide sequence ID" value="XM_046262205.1"/>
</dbReference>
<organism evidence="3 4">
    <name type="scientific">Emericellopsis atlantica</name>
    <dbReference type="NCBI Taxonomy" id="2614577"/>
    <lineage>
        <taxon>Eukaryota</taxon>
        <taxon>Fungi</taxon>
        <taxon>Dikarya</taxon>
        <taxon>Ascomycota</taxon>
        <taxon>Pezizomycotina</taxon>
        <taxon>Sordariomycetes</taxon>
        <taxon>Hypocreomycetidae</taxon>
        <taxon>Hypocreales</taxon>
        <taxon>Bionectriaceae</taxon>
        <taxon>Emericellopsis</taxon>
    </lineage>
</organism>
<protein>
    <submittedName>
        <fullName evidence="3">Uncharacterized protein</fullName>
    </submittedName>
</protein>